<protein>
    <submittedName>
        <fullName evidence="2">Fibronectin type-III domain-containing protein</fullName>
    </submittedName>
</protein>
<accession>A0A1I8F1Q0</accession>
<evidence type="ECO:0000313" key="2">
    <source>
        <dbReference type="WBParaSite" id="maker-unitig_10238-snap-gene-0.2-mRNA-1"/>
    </source>
</evidence>
<dbReference type="AlphaFoldDB" id="A0A1I8F1Q0"/>
<dbReference type="Proteomes" id="UP000095280">
    <property type="component" value="Unplaced"/>
</dbReference>
<keyword evidence="1" id="KW-1185">Reference proteome</keyword>
<sequence length="579" mass="64621">MSETAECQNDVGDLDAEEELVGSAPSQKNWKGSRHCAAGENEMILGEAITFTEAMTMMEQLRVLKYQWVSCNVLLYLNSSNGNLMRAKFYNSNNTAAVETLLNKDRFSEGKILEFSASADCTAVLIPVAKEQTGQHSSKAVYKVVLLKSDSRDFHHGEKYSVLQPIATLQINKNFKLSDGALPAFVYKGQRLLHMTIRLRCGRETITRQSRRPGRVVRARIGCRQKRCCSRTIGIVDRARQFVPGLPAIPIDTSSACYSMPWYGDPGQMYLQSRLIRLPAAGNASRLPDITLWIYDNQRAAGDCLRQNQRNTTWPNCSALSCRVSLASQAVLGRLYFLSCRDDNSDSYDATKMHVHSISGPQRTPPSANCHHLSKSWSGFSSATIELRIQPGRTQQKAATGCCKNAWDQTLQILCEEKQLLRKIPASPNSGRQFGILPQFELVRNLPRVEFRQLRLRLKTTLESRADPLSVNAKLLLPKQLNESHISQVTLLSLCCHSVVTLLFLFPRLRSHAGPTAQLATRQFTLGLAALPGQQPVRIYPSALDARGTRNRGSKFLFDIRGAGFASAELKTRWTRSDS</sequence>
<evidence type="ECO:0000313" key="1">
    <source>
        <dbReference type="Proteomes" id="UP000095280"/>
    </source>
</evidence>
<reference evidence="2" key="1">
    <citation type="submission" date="2016-11" db="UniProtKB">
        <authorList>
            <consortium name="WormBaseParasite"/>
        </authorList>
    </citation>
    <scope>IDENTIFICATION</scope>
</reference>
<dbReference type="Gene3D" id="2.140.10.30">
    <property type="entry name" value="Dipeptidylpeptidase IV, N-terminal domain"/>
    <property type="match status" value="1"/>
</dbReference>
<name>A0A1I8F1Q0_9PLAT</name>
<dbReference type="WBParaSite" id="maker-unitig_10238-snap-gene-0.2-mRNA-1">
    <property type="protein sequence ID" value="maker-unitig_10238-snap-gene-0.2-mRNA-1"/>
    <property type="gene ID" value="maker-unitig_10238-snap-gene-0.2"/>
</dbReference>
<organism evidence="1 2">
    <name type="scientific">Macrostomum lignano</name>
    <dbReference type="NCBI Taxonomy" id="282301"/>
    <lineage>
        <taxon>Eukaryota</taxon>
        <taxon>Metazoa</taxon>
        <taxon>Spiralia</taxon>
        <taxon>Lophotrochozoa</taxon>
        <taxon>Platyhelminthes</taxon>
        <taxon>Rhabditophora</taxon>
        <taxon>Macrostomorpha</taxon>
        <taxon>Macrostomida</taxon>
        <taxon>Macrostomidae</taxon>
        <taxon>Macrostomum</taxon>
    </lineage>
</organism>
<proteinExistence type="predicted"/>